<evidence type="ECO:0000313" key="1">
    <source>
        <dbReference type="EMBL" id="KAJ8665890.1"/>
    </source>
</evidence>
<protein>
    <submittedName>
        <fullName evidence="1">Uncharacterized protein</fullName>
    </submittedName>
</protein>
<accession>A0ACC2N400</accession>
<name>A0ACC2N400_9HYME</name>
<dbReference type="EMBL" id="CM056744">
    <property type="protein sequence ID" value="KAJ8665890.1"/>
    <property type="molecule type" value="Genomic_DNA"/>
</dbReference>
<organism evidence="1 2">
    <name type="scientific">Eretmocerus hayati</name>
    <dbReference type="NCBI Taxonomy" id="131215"/>
    <lineage>
        <taxon>Eukaryota</taxon>
        <taxon>Metazoa</taxon>
        <taxon>Ecdysozoa</taxon>
        <taxon>Arthropoda</taxon>
        <taxon>Hexapoda</taxon>
        <taxon>Insecta</taxon>
        <taxon>Pterygota</taxon>
        <taxon>Neoptera</taxon>
        <taxon>Endopterygota</taxon>
        <taxon>Hymenoptera</taxon>
        <taxon>Apocrita</taxon>
        <taxon>Proctotrupomorpha</taxon>
        <taxon>Chalcidoidea</taxon>
        <taxon>Aphelinidae</taxon>
        <taxon>Aphelininae</taxon>
        <taxon>Eretmocerus</taxon>
    </lineage>
</organism>
<comment type="caution">
    <text evidence="1">The sequence shown here is derived from an EMBL/GenBank/DDBJ whole genome shotgun (WGS) entry which is preliminary data.</text>
</comment>
<evidence type="ECO:0000313" key="2">
    <source>
        <dbReference type="Proteomes" id="UP001239111"/>
    </source>
</evidence>
<reference evidence="1" key="1">
    <citation type="submission" date="2023-04" db="EMBL/GenBank/DDBJ databases">
        <title>A chromosome-level genome assembly of the parasitoid wasp Eretmocerus hayati.</title>
        <authorList>
            <person name="Zhong Y."/>
            <person name="Liu S."/>
            <person name="Liu Y."/>
        </authorList>
    </citation>
    <scope>NUCLEOTIDE SEQUENCE</scope>
    <source>
        <strain evidence="1">ZJU_SS_LIU_2023</strain>
    </source>
</reference>
<dbReference type="Proteomes" id="UP001239111">
    <property type="component" value="Chromosome 4"/>
</dbReference>
<keyword evidence="2" id="KW-1185">Reference proteome</keyword>
<proteinExistence type="predicted"/>
<sequence>MIHAVKTSLNIQMLMRNTGLNAHLDYAGEIEKIEPKLVIAEQTLENIDNNGIYQSTLTARHKRIPLVYAGIIIKPNELGSLGAVSPSGPTYISIRSGRHSSSTAAIHDLDSERLPEIGEFDTILKATEVVKPAIVMKLDDGPDENIR</sequence>
<gene>
    <name evidence="1" type="ORF">QAD02_007552</name>
</gene>